<evidence type="ECO:0000256" key="8">
    <source>
        <dbReference type="SAM" id="Coils"/>
    </source>
</evidence>
<feature type="transmembrane region" description="Helical" evidence="9">
    <location>
        <begin position="288"/>
        <end position="310"/>
    </location>
</feature>
<keyword evidence="9" id="KW-0812">Transmembrane</keyword>
<keyword evidence="6 11" id="KW-0418">Kinase</keyword>
<dbReference type="Gene3D" id="3.30.565.10">
    <property type="entry name" value="Histidine kinase-like ATPase, C-terminal domain"/>
    <property type="match status" value="1"/>
</dbReference>
<gene>
    <name evidence="11" type="ORF">GCM10010862_32560</name>
</gene>
<keyword evidence="8" id="KW-0175">Coiled coil</keyword>
<evidence type="ECO:0000256" key="7">
    <source>
        <dbReference type="ARBA" id="ARBA00022840"/>
    </source>
</evidence>
<evidence type="ECO:0000256" key="5">
    <source>
        <dbReference type="ARBA" id="ARBA00022741"/>
    </source>
</evidence>
<evidence type="ECO:0000313" key="12">
    <source>
        <dbReference type="Proteomes" id="UP001156691"/>
    </source>
</evidence>
<keyword evidence="9" id="KW-1133">Transmembrane helix</keyword>
<keyword evidence="12" id="KW-1185">Reference proteome</keyword>
<dbReference type="GO" id="GO:0016301">
    <property type="term" value="F:kinase activity"/>
    <property type="evidence" value="ECO:0007669"/>
    <property type="project" value="UniProtKB-KW"/>
</dbReference>
<name>A0ABQ5W7C9_9HYPH</name>
<evidence type="ECO:0000256" key="3">
    <source>
        <dbReference type="ARBA" id="ARBA00022553"/>
    </source>
</evidence>
<dbReference type="Gene3D" id="1.10.287.130">
    <property type="match status" value="1"/>
</dbReference>
<evidence type="ECO:0000256" key="1">
    <source>
        <dbReference type="ARBA" id="ARBA00000085"/>
    </source>
</evidence>
<feature type="domain" description="Signal transduction histidine kinase HWE region" evidence="10">
    <location>
        <begin position="371"/>
        <end position="453"/>
    </location>
</feature>
<dbReference type="SMART" id="SM00911">
    <property type="entry name" value="HWE_HK"/>
    <property type="match status" value="1"/>
</dbReference>
<keyword evidence="3" id="KW-0597">Phosphoprotein</keyword>
<keyword evidence="5" id="KW-0547">Nucleotide-binding</keyword>
<proteinExistence type="predicted"/>
<accession>A0ABQ5W7C9</accession>
<evidence type="ECO:0000256" key="2">
    <source>
        <dbReference type="ARBA" id="ARBA00012438"/>
    </source>
</evidence>
<sequence>MATVSATETASTSDASKARRPWSIAAYLLALALITLVPSFVFAGILMQRNHQAQENTIETLILATTRSLVQAVEREINANITTLRVLATTPSLHQGSFRAFHAYGRLALENTKANLFVVNSDYSTLMSTSTPFGESLPRSSDLDSIRRAFERNDVEITDLVRGSLSNDWAYNILLPVNLGPYGRKIIALNQRADNISQALLTNKLPEGWSTALLDADGQIISASFGAGVTGETFTRFDALSQPFSVRWQRITTDEGTYQTVIQRSGLTGWRLVSWAPVEVINKPLLDAVLSLVAGAVVLAALIIITLYWVTRRIGSSVRGLARDAKRLGRGESVVAKPYPVAEIADVSQALAEASAQRRSAEAEVRFLMRELAHRSKNQMTVIAAMAKQTARGEEDVAHYVQNFEKRIMGLARSTDLLLTHGRAGVELKELLTHHIAPFGPSDGERLKLTGEVVRLNAQAAQIMGMAAHELSTNAAKYGAFSTEKGRLEVSWTIEGDHLAFRWREYMETKRALPETKDTAEARTEHKGFGTTVLNSMVGGALGAKVERIMHGDGMEWRFEIPMSALHPDYAGPRANEDKAAE</sequence>
<evidence type="ECO:0000313" key="11">
    <source>
        <dbReference type="EMBL" id="GLQ55997.1"/>
    </source>
</evidence>
<evidence type="ECO:0000256" key="9">
    <source>
        <dbReference type="SAM" id="Phobius"/>
    </source>
</evidence>
<feature type="transmembrane region" description="Helical" evidence="9">
    <location>
        <begin position="24"/>
        <end position="47"/>
    </location>
</feature>
<keyword evidence="4" id="KW-0808">Transferase</keyword>
<dbReference type="PANTHER" id="PTHR41523">
    <property type="entry name" value="TWO-COMPONENT SYSTEM SENSOR PROTEIN"/>
    <property type="match status" value="1"/>
</dbReference>
<dbReference type="InterPro" id="IPR036890">
    <property type="entry name" value="HATPase_C_sf"/>
</dbReference>
<evidence type="ECO:0000256" key="4">
    <source>
        <dbReference type="ARBA" id="ARBA00022679"/>
    </source>
</evidence>
<keyword evidence="9" id="KW-0472">Membrane</keyword>
<dbReference type="Pfam" id="PF07536">
    <property type="entry name" value="HWE_HK"/>
    <property type="match status" value="1"/>
</dbReference>
<dbReference type="PANTHER" id="PTHR41523:SF7">
    <property type="entry name" value="HISTIDINE KINASE"/>
    <property type="match status" value="1"/>
</dbReference>
<comment type="catalytic activity">
    <reaction evidence="1">
        <text>ATP + protein L-histidine = ADP + protein N-phospho-L-histidine.</text>
        <dbReference type="EC" id="2.7.13.3"/>
    </reaction>
</comment>
<evidence type="ECO:0000256" key="6">
    <source>
        <dbReference type="ARBA" id="ARBA00022777"/>
    </source>
</evidence>
<organism evidence="11 12">
    <name type="scientific">Devosia nitrariae</name>
    <dbReference type="NCBI Taxonomy" id="2071872"/>
    <lineage>
        <taxon>Bacteria</taxon>
        <taxon>Pseudomonadati</taxon>
        <taxon>Pseudomonadota</taxon>
        <taxon>Alphaproteobacteria</taxon>
        <taxon>Hyphomicrobiales</taxon>
        <taxon>Devosiaceae</taxon>
        <taxon>Devosia</taxon>
    </lineage>
</organism>
<dbReference type="EMBL" id="BSNS01000015">
    <property type="protein sequence ID" value="GLQ55997.1"/>
    <property type="molecule type" value="Genomic_DNA"/>
</dbReference>
<evidence type="ECO:0000259" key="10">
    <source>
        <dbReference type="SMART" id="SM00911"/>
    </source>
</evidence>
<feature type="coiled-coil region" evidence="8">
    <location>
        <begin position="344"/>
        <end position="371"/>
    </location>
</feature>
<keyword evidence="7" id="KW-0067">ATP-binding</keyword>
<reference evidence="12" key="1">
    <citation type="journal article" date="2019" name="Int. J. Syst. Evol. Microbiol.">
        <title>The Global Catalogue of Microorganisms (GCM) 10K type strain sequencing project: providing services to taxonomists for standard genome sequencing and annotation.</title>
        <authorList>
            <consortium name="The Broad Institute Genomics Platform"/>
            <consortium name="The Broad Institute Genome Sequencing Center for Infectious Disease"/>
            <person name="Wu L."/>
            <person name="Ma J."/>
        </authorList>
    </citation>
    <scope>NUCLEOTIDE SEQUENCE [LARGE SCALE GENOMIC DNA]</scope>
    <source>
        <strain evidence="12">NBRC 112416</strain>
    </source>
</reference>
<dbReference type="Proteomes" id="UP001156691">
    <property type="component" value="Unassembled WGS sequence"/>
</dbReference>
<dbReference type="EC" id="2.7.13.3" evidence="2"/>
<protein>
    <recommendedName>
        <fullName evidence="2">histidine kinase</fullName>
        <ecNumber evidence="2">2.7.13.3</ecNumber>
    </recommendedName>
</protein>
<comment type="caution">
    <text evidence="11">The sequence shown here is derived from an EMBL/GenBank/DDBJ whole genome shotgun (WGS) entry which is preliminary data.</text>
</comment>
<dbReference type="InterPro" id="IPR011102">
    <property type="entry name" value="Sig_transdc_His_kinase_HWE"/>
</dbReference>